<proteinExistence type="predicted"/>
<gene>
    <name evidence="2" type="ORF">GA0061102_103020</name>
</gene>
<evidence type="ECO:0000256" key="1">
    <source>
        <dbReference type="SAM" id="SignalP"/>
    </source>
</evidence>
<dbReference type="STRING" id="411945.GA0061102_103020"/>
<keyword evidence="3" id="KW-1185">Reference proteome</keyword>
<evidence type="ECO:0008006" key="4">
    <source>
        <dbReference type="Google" id="ProtNLM"/>
    </source>
</evidence>
<sequence>MSSLRFVVMGALFSVLALVGTANAATQHQIDKMTLRSAHRAEPMSATELRKIYSGRSWIWKDGAGYFSRHHSRFAAWSHSHGQRSYAKGTWYAADRGRLCMSAIWYSKKSAAPNVSCFLHRKRAGIIYQKRASGGKWYVFRHNPTKHDDEILKLRLGDYVHKHLPG</sequence>
<accession>A0A1C3WHA8</accession>
<organism evidence="2 3">
    <name type="scientific">Rhizobium miluonense</name>
    <dbReference type="NCBI Taxonomy" id="411945"/>
    <lineage>
        <taxon>Bacteria</taxon>
        <taxon>Pseudomonadati</taxon>
        <taxon>Pseudomonadota</taxon>
        <taxon>Alphaproteobacteria</taxon>
        <taxon>Hyphomicrobiales</taxon>
        <taxon>Rhizobiaceae</taxon>
        <taxon>Rhizobium/Agrobacterium group</taxon>
        <taxon>Rhizobium</taxon>
    </lineage>
</organism>
<feature type="signal peptide" evidence="1">
    <location>
        <begin position="1"/>
        <end position="24"/>
    </location>
</feature>
<feature type="chain" id="PRO_5008685473" description="DUF995 domain-containing protein" evidence="1">
    <location>
        <begin position="25"/>
        <end position="166"/>
    </location>
</feature>
<reference evidence="3" key="1">
    <citation type="submission" date="2016-08" db="EMBL/GenBank/DDBJ databases">
        <authorList>
            <person name="Varghese N."/>
            <person name="Submissions Spin"/>
        </authorList>
    </citation>
    <scope>NUCLEOTIDE SEQUENCE [LARGE SCALE GENOMIC DNA]</scope>
    <source>
        <strain evidence="3">HAMBI 2971</strain>
    </source>
</reference>
<dbReference type="InterPro" id="IPR009337">
    <property type="entry name" value="DUF995"/>
</dbReference>
<dbReference type="RefSeq" id="WP_092853056.1">
    <property type="nucleotide sequence ID" value="NZ_FMAH01000030.1"/>
</dbReference>
<dbReference type="Pfam" id="PF06191">
    <property type="entry name" value="DUF995"/>
    <property type="match status" value="1"/>
</dbReference>
<dbReference type="EMBL" id="FMAH01000030">
    <property type="protein sequence ID" value="SCB39433.1"/>
    <property type="molecule type" value="Genomic_DNA"/>
</dbReference>
<keyword evidence="1" id="KW-0732">Signal</keyword>
<dbReference type="Proteomes" id="UP000199435">
    <property type="component" value="Unassembled WGS sequence"/>
</dbReference>
<dbReference type="AlphaFoldDB" id="A0A1C3WHA8"/>
<evidence type="ECO:0000313" key="2">
    <source>
        <dbReference type="EMBL" id="SCB39433.1"/>
    </source>
</evidence>
<protein>
    <recommendedName>
        <fullName evidence="4">DUF995 domain-containing protein</fullName>
    </recommendedName>
</protein>
<name>A0A1C3WHA8_9HYPH</name>
<evidence type="ECO:0000313" key="3">
    <source>
        <dbReference type="Proteomes" id="UP000199435"/>
    </source>
</evidence>
<dbReference type="OrthoDB" id="8071960at2"/>